<dbReference type="EMBL" id="BNJK01000002">
    <property type="protein sequence ID" value="GHO99462.1"/>
    <property type="molecule type" value="Genomic_DNA"/>
</dbReference>
<name>A0A8J3IZ71_9CHLR</name>
<evidence type="ECO:0000313" key="1">
    <source>
        <dbReference type="EMBL" id="GHO99462.1"/>
    </source>
</evidence>
<protein>
    <submittedName>
        <fullName evidence="1">Uncharacterized protein</fullName>
    </submittedName>
</protein>
<dbReference type="RefSeq" id="WP_220210104.1">
    <property type="nucleotide sequence ID" value="NZ_BNJK01000002.1"/>
</dbReference>
<accession>A0A8J3IZ71</accession>
<proteinExistence type="predicted"/>
<organism evidence="1 2">
    <name type="scientific">Reticulibacter mediterranei</name>
    <dbReference type="NCBI Taxonomy" id="2778369"/>
    <lineage>
        <taxon>Bacteria</taxon>
        <taxon>Bacillati</taxon>
        <taxon>Chloroflexota</taxon>
        <taxon>Ktedonobacteria</taxon>
        <taxon>Ktedonobacterales</taxon>
        <taxon>Reticulibacteraceae</taxon>
        <taxon>Reticulibacter</taxon>
    </lineage>
</organism>
<keyword evidence="2" id="KW-1185">Reference proteome</keyword>
<comment type="caution">
    <text evidence="1">The sequence shown here is derived from an EMBL/GenBank/DDBJ whole genome shotgun (WGS) entry which is preliminary data.</text>
</comment>
<dbReference type="Proteomes" id="UP000597444">
    <property type="component" value="Unassembled WGS sequence"/>
</dbReference>
<evidence type="ECO:0000313" key="2">
    <source>
        <dbReference type="Proteomes" id="UP000597444"/>
    </source>
</evidence>
<reference evidence="1" key="1">
    <citation type="submission" date="2020-10" db="EMBL/GenBank/DDBJ databases">
        <title>Taxonomic study of unclassified bacteria belonging to the class Ktedonobacteria.</title>
        <authorList>
            <person name="Yabe S."/>
            <person name="Wang C.M."/>
            <person name="Zheng Y."/>
            <person name="Sakai Y."/>
            <person name="Cavaletti L."/>
            <person name="Monciardini P."/>
            <person name="Donadio S."/>
        </authorList>
    </citation>
    <scope>NUCLEOTIDE SEQUENCE</scope>
    <source>
        <strain evidence="1">ID150040</strain>
    </source>
</reference>
<sequence length="89" mass="10131">MAQHALHLQRNLHPVTIKPRLIDLLNKHNISTVHLARAARLRLETVRAMALQGKTVQPVVAMQVLYGLWELSSKRYVLTDVDIAVLPYD</sequence>
<gene>
    <name evidence="1" type="ORF">KSF_095100</name>
</gene>
<dbReference type="AlphaFoldDB" id="A0A8J3IZ71"/>